<sequence>MESGNTNAEQLLEEIIYSIIDIPDLVINERSYFNGTLDLTLDVTYVAGCTAFQDGSLRLFVVRKEVNSSYLSQKIIYANGSESDMTLDHWGLPMGIQPNTLSTIAQTNVLFAYANGTSLNYDPTNPIQKDTWAGIADENGNLLHHVLLMENNEFSEINIDNMFGINNTAHQLVANEWKVYNNATLIGSNQYNNTGQGCVVSYNPEATMDGGFLIVWSVTIFPTNISDPTSPQYNQSLVYAAFLLPNSADVKTSPFVIFSGTTAYETKILACAGSDIGDGFNCFLQLFMNATTDEVQPYQVNFLSSGMVHDVIPLRSNITNDKATFGDLLDVAAIPLQYGGFLLLHSSLRENIFTFTDFFATQSILDLFTTDGKLVKEQTTQVVYTGGSTIFPNNTVILLGMPSNWLDPRYSYSSGYAIYYIDIPKFYYDDNGYQNLNVLSSYPSIGASDIPITSDSTTFTISLTFRDYVFLSGRGDIKIYQSGYEEIPRLTIPNTLITTIHNDNSTTFTADLISSTLNLPNTEYYIEVSNGMVINSDLFEPLPGIKAGVWNFTTASQKVIHSDDVTVLVRFEPQAQQYFISDSIDALEMLNTEISNFLPIEINRISTPYSTWYYDKGKNNDYILVYLKIESGNPSSTKLASDLDNLISYLSYTNMINGSLTSLLDSKYGAIVQTNFWIENIVALILTGVVIVVMGLLYIVAEIKDNKAKNIAVLQFALILIDFSLDLIFLLTHSQDVSFLFIPSLIFFVVPFGFNLFLSSYIVMRETFQNDEFLHWFKMNTATTSVFTVLGSTEVEVLIILSSRIGGIKTLQAPWSERANKKIFLGSLVGFFIEDIPQFIIQILYRMNTANYGYIPFLTFVTSSLVILHSIINKVYLAIARWRDSKRQYEFPSRDSMSDESWYKLMSEIENFSKESKKSIDTFELASMKKDKIIRGPSVLLKGRKNMIKESEEERAASEEKEESNEEMTSEEKKESEEDNENRERNVSLEKASEEKEENNEEMTNEESEDNENEEK</sequence>
<organism evidence="3 4">
    <name type="scientific">Diversispora eburnea</name>
    <dbReference type="NCBI Taxonomy" id="1213867"/>
    <lineage>
        <taxon>Eukaryota</taxon>
        <taxon>Fungi</taxon>
        <taxon>Fungi incertae sedis</taxon>
        <taxon>Mucoromycota</taxon>
        <taxon>Glomeromycotina</taxon>
        <taxon>Glomeromycetes</taxon>
        <taxon>Diversisporales</taxon>
        <taxon>Diversisporaceae</taxon>
        <taxon>Diversispora</taxon>
    </lineage>
</organism>
<evidence type="ECO:0000313" key="4">
    <source>
        <dbReference type="Proteomes" id="UP000789706"/>
    </source>
</evidence>
<keyword evidence="2" id="KW-0812">Transmembrane</keyword>
<feature type="compositionally biased region" description="Basic and acidic residues" evidence="1">
    <location>
        <begin position="947"/>
        <end position="959"/>
    </location>
</feature>
<feature type="region of interest" description="Disordered" evidence="1">
    <location>
        <begin position="945"/>
        <end position="1016"/>
    </location>
</feature>
<feature type="transmembrane region" description="Helical" evidence="2">
    <location>
        <begin position="737"/>
        <end position="758"/>
    </location>
</feature>
<accession>A0A9N9FUD1</accession>
<feature type="compositionally biased region" description="Basic and acidic residues" evidence="1">
    <location>
        <begin position="970"/>
        <end position="994"/>
    </location>
</feature>
<feature type="compositionally biased region" description="Acidic residues" evidence="1">
    <location>
        <begin position="995"/>
        <end position="1016"/>
    </location>
</feature>
<feature type="transmembrane region" description="Helical" evidence="2">
    <location>
        <begin position="857"/>
        <end position="879"/>
    </location>
</feature>
<dbReference type="Proteomes" id="UP000789706">
    <property type="component" value="Unassembled WGS sequence"/>
</dbReference>
<name>A0A9N9FUD1_9GLOM</name>
<dbReference type="EMBL" id="CAJVPK010000939">
    <property type="protein sequence ID" value="CAG8560772.1"/>
    <property type="molecule type" value="Genomic_DNA"/>
</dbReference>
<dbReference type="OrthoDB" id="2384302at2759"/>
<feature type="transmembrane region" description="Helical" evidence="2">
    <location>
        <begin position="823"/>
        <end position="845"/>
    </location>
</feature>
<comment type="caution">
    <text evidence="3">The sequence shown here is derived from an EMBL/GenBank/DDBJ whole genome shotgun (WGS) entry which is preliminary data.</text>
</comment>
<keyword evidence="2" id="KW-0472">Membrane</keyword>
<dbReference type="AlphaFoldDB" id="A0A9N9FUD1"/>
<keyword evidence="2" id="KW-1133">Transmembrane helix</keyword>
<proteinExistence type="predicted"/>
<feature type="compositionally biased region" description="Acidic residues" evidence="1">
    <location>
        <begin position="960"/>
        <end position="969"/>
    </location>
</feature>
<evidence type="ECO:0000256" key="2">
    <source>
        <dbReference type="SAM" id="Phobius"/>
    </source>
</evidence>
<evidence type="ECO:0000313" key="3">
    <source>
        <dbReference type="EMBL" id="CAG8560772.1"/>
    </source>
</evidence>
<feature type="transmembrane region" description="Helical" evidence="2">
    <location>
        <begin position="712"/>
        <end position="731"/>
    </location>
</feature>
<feature type="transmembrane region" description="Helical" evidence="2">
    <location>
        <begin position="681"/>
        <end position="700"/>
    </location>
</feature>
<keyword evidence="4" id="KW-1185">Reference proteome</keyword>
<reference evidence="3" key="1">
    <citation type="submission" date="2021-06" db="EMBL/GenBank/DDBJ databases">
        <authorList>
            <person name="Kallberg Y."/>
            <person name="Tangrot J."/>
            <person name="Rosling A."/>
        </authorList>
    </citation>
    <scope>NUCLEOTIDE SEQUENCE</scope>
    <source>
        <strain evidence="3">AZ414A</strain>
    </source>
</reference>
<protein>
    <submittedName>
        <fullName evidence="3">2127_t:CDS:1</fullName>
    </submittedName>
</protein>
<gene>
    <name evidence="3" type="ORF">DEBURN_LOCUS7577</name>
</gene>
<evidence type="ECO:0000256" key="1">
    <source>
        <dbReference type="SAM" id="MobiDB-lite"/>
    </source>
</evidence>